<dbReference type="PROSITE" id="PS01006">
    <property type="entry name" value="FORMATE_NITRITE_TP_2"/>
    <property type="match status" value="1"/>
</dbReference>
<feature type="transmembrane region" description="Helical" evidence="11">
    <location>
        <begin position="78"/>
        <end position="98"/>
    </location>
</feature>
<evidence type="ECO:0000256" key="11">
    <source>
        <dbReference type="SAM" id="Phobius"/>
    </source>
</evidence>
<proteinExistence type="inferred from homology"/>
<evidence type="ECO:0000256" key="6">
    <source>
        <dbReference type="ARBA" id="ARBA00022989"/>
    </source>
</evidence>
<keyword evidence="6 11" id="KW-1133">Transmembrane helix</keyword>
<dbReference type="EMBL" id="CALSBS010000001">
    <property type="protein sequence ID" value="CAH6635578.1"/>
    <property type="molecule type" value="Genomic_DNA"/>
</dbReference>
<dbReference type="PROSITE" id="PS01005">
    <property type="entry name" value="FORMATE_NITRITE_TP_1"/>
    <property type="match status" value="1"/>
</dbReference>
<evidence type="ECO:0000256" key="3">
    <source>
        <dbReference type="ARBA" id="ARBA00022475"/>
    </source>
</evidence>
<accession>A0ABM9F501</accession>
<dbReference type="PANTHER" id="PTHR30520">
    <property type="entry name" value="FORMATE TRANSPORTER-RELATED"/>
    <property type="match status" value="1"/>
</dbReference>
<keyword evidence="4" id="KW-0997">Cell inner membrane</keyword>
<sequence>MPLSMKNHSICGPISQARYDLHQILIYNALLVSRRRLNKERVSVKADNPFDLLVPAAMAKVAEEAGVYKATKHPLKTFYLAITAGVFISIAFVFYITATTGTAGMPFGVAKLIGGICFSLGLILCVICGADLFTSTVLIVVAKASGRITWGQLAKNWLNVYVGNLVGCLLFVLLMWLSGEYMTANGGWGLNVLQTADHKLHHTFIEAVALGILANLMVCLAVWMSYSGRSLTDKAMIMVLPVAMFVASGFEHSIANMFMIPMGIVIRNFASPEFWTAVGSTPDSFSHLTIMNFITDNLIPVTIGNIIGGGLLVGLTYWVIYLREGDHH</sequence>
<evidence type="ECO:0000256" key="10">
    <source>
        <dbReference type="NCBIfam" id="TIGR04060"/>
    </source>
</evidence>
<evidence type="ECO:0000313" key="12">
    <source>
        <dbReference type="EMBL" id="CAH6635578.1"/>
    </source>
</evidence>
<feature type="transmembrane region" description="Helical" evidence="11">
    <location>
        <begin position="235"/>
        <end position="255"/>
    </location>
</feature>
<feature type="transmembrane region" description="Helical" evidence="11">
    <location>
        <begin position="118"/>
        <end position="141"/>
    </location>
</feature>
<dbReference type="PANTHER" id="PTHR30520:SF10">
    <property type="entry name" value="FORMATE CHANNEL FOCA-RELATED"/>
    <property type="match status" value="1"/>
</dbReference>
<dbReference type="InterPro" id="IPR023999">
    <property type="entry name" value="Formate_transptr_FocA"/>
</dbReference>
<feature type="transmembrane region" description="Helical" evidence="11">
    <location>
        <begin position="204"/>
        <end position="223"/>
    </location>
</feature>
<evidence type="ECO:0000256" key="1">
    <source>
        <dbReference type="ARBA" id="ARBA00004429"/>
    </source>
</evidence>
<evidence type="ECO:0000256" key="8">
    <source>
        <dbReference type="ARBA" id="ARBA00035914"/>
    </source>
</evidence>
<evidence type="ECO:0000256" key="7">
    <source>
        <dbReference type="ARBA" id="ARBA00023136"/>
    </source>
</evidence>
<comment type="subcellular location">
    <subcellularLocation>
        <location evidence="1">Cell inner membrane</location>
        <topology evidence="1">Multi-pass membrane protein</topology>
    </subcellularLocation>
</comment>
<dbReference type="NCBIfam" id="TIGR00790">
    <property type="entry name" value="fnt"/>
    <property type="match status" value="1"/>
</dbReference>
<organism evidence="12 13">
    <name type="scientific">Pseudocitrobacter vendiensis</name>
    <dbReference type="NCBI Taxonomy" id="2488306"/>
    <lineage>
        <taxon>Bacteria</taxon>
        <taxon>Pseudomonadati</taxon>
        <taxon>Pseudomonadota</taxon>
        <taxon>Gammaproteobacteria</taxon>
        <taxon>Enterobacterales</taxon>
        <taxon>Enterobacteriaceae</taxon>
        <taxon>Pseudocitrobacter</taxon>
    </lineage>
</organism>
<dbReference type="Gene3D" id="1.20.1080.10">
    <property type="entry name" value="Glycerol uptake facilitator protein"/>
    <property type="match status" value="1"/>
</dbReference>
<keyword evidence="3" id="KW-1003">Cell membrane</keyword>
<reference evidence="12" key="1">
    <citation type="submission" date="2022-05" db="EMBL/GenBank/DDBJ databases">
        <authorList>
            <person name="Blom J."/>
        </authorList>
    </citation>
    <scope>NUCLEOTIDE SEQUENCE</scope>
    <source>
        <strain evidence="12">Type strain: CPO20170097</strain>
    </source>
</reference>
<evidence type="ECO:0000256" key="9">
    <source>
        <dbReference type="ARBA" id="ARBA00049660"/>
    </source>
</evidence>
<evidence type="ECO:0000313" key="13">
    <source>
        <dbReference type="Proteomes" id="UP001152651"/>
    </source>
</evidence>
<name>A0ABM9F501_9ENTR</name>
<comment type="catalytic activity">
    <reaction evidence="8">
        <text>formate(in) = formate(out)</text>
        <dbReference type="Rhea" id="RHEA:29679"/>
        <dbReference type="ChEBI" id="CHEBI:15740"/>
    </reaction>
</comment>
<dbReference type="InterPro" id="IPR000292">
    <property type="entry name" value="For/NO2_transpt"/>
</dbReference>
<dbReference type="Pfam" id="PF01226">
    <property type="entry name" value="Form_Nir_trans"/>
    <property type="match status" value="1"/>
</dbReference>
<keyword evidence="5 11" id="KW-0812">Transmembrane</keyword>
<comment type="similarity">
    <text evidence="9">Belongs to the FNT transporter (TC 1.A.16) family.</text>
</comment>
<dbReference type="NCBIfam" id="NF008069">
    <property type="entry name" value="PRK10805.1"/>
    <property type="match status" value="1"/>
</dbReference>
<keyword evidence="13" id="KW-1185">Reference proteome</keyword>
<keyword evidence="2" id="KW-0813">Transport</keyword>
<dbReference type="NCBIfam" id="TIGR04060">
    <property type="entry name" value="formate_focA"/>
    <property type="match status" value="1"/>
</dbReference>
<evidence type="ECO:0000256" key="5">
    <source>
        <dbReference type="ARBA" id="ARBA00022692"/>
    </source>
</evidence>
<dbReference type="Proteomes" id="UP001152651">
    <property type="component" value="Unassembled WGS sequence"/>
</dbReference>
<dbReference type="InterPro" id="IPR024002">
    <property type="entry name" value="For/NO2_transpt_CS"/>
</dbReference>
<feature type="transmembrane region" description="Helical" evidence="11">
    <location>
        <begin position="161"/>
        <end position="184"/>
    </location>
</feature>
<gene>
    <name evidence="12" type="primary">focA</name>
    <name evidence="12" type="ORF">FBBNIHIM_01960</name>
</gene>
<evidence type="ECO:0000256" key="4">
    <source>
        <dbReference type="ARBA" id="ARBA00022519"/>
    </source>
</evidence>
<comment type="caution">
    <text evidence="12">The sequence shown here is derived from an EMBL/GenBank/DDBJ whole genome shotgun (WGS) entry which is preliminary data.</text>
</comment>
<feature type="transmembrane region" description="Helical" evidence="11">
    <location>
        <begin position="298"/>
        <end position="320"/>
    </location>
</feature>
<protein>
    <recommendedName>
        <fullName evidence="10">Formate transporter FocA</fullName>
    </recommendedName>
</protein>
<dbReference type="InterPro" id="IPR023271">
    <property type="entry name" value="Aquaporin-like"/>
</dbReference>
<keyword evidence="7 11" id="KW-0472">Membrane</keyword>
<evidence type="ECO:0000256" key="2">
    <source>
        <dbReference type="ARBA" id="ARBA00022448"/>
    </source>
</evidence>